<dbReference type="EMBL" id="CP032364">
    <property type="protein sequence ID" value="AYB00403.1"/>
    <property type="molecule type" value="Genomic_DNA"/>
</dbReference>
<dbReference type="SUPFAM" id="SSF55718">
    <property type="entry name" value="SCP-like"/>
    <property type="match status" value="1"/>
</dbReference>
<reference evidence="1 2" key="1">
    <citation type="submission" date="2018-09" db="EMBL/GenBank/DDBJ databases">
        <title>Genome sequencing of Lachnoanaerobaculum umeaense DSM 23576.</title>
        <authorList>
            <person name="Kook J.-K."/>
            <person name="Park S.-N."/>
            <person name="Lim Y.K."/>
        </authorList>
    </citation>
    <scope>NUCLEOTIDE SEQUENCE [LARGE SCALE GENOMIC DNA]</scope>
    <source>
        <strain evidence="2">DSM 23576 \ CCUG 58757</strain>
    </source>
</reference>
<protein>
    <submittedName>
        <fullName evidence="1">GNAT family N-acetyltransferase</fullName>
    </submittedName>
</protein>
<keyword evidence="2" id="KW-1185">Reference proteome</keyword>
<dbReference type="GO" id="GO:0034069">
    <property type="term" value="F:aminoglycoside N-acetyltransferase activity"/>
    <property type="evidence" value="ECO:0007669"/>
    <property type="project" value="TreeGrafter"/>
</dbReference>
<dbReference type="GO" id="GO:0030649">
    <property type="term" value="P:aminoglycoside antibiotic catabolic process"/>
    <property type="evidence" value="ECO:0007669"/>
    <property type="project" value="TreeGrafter"/>
</dbReference>
<dbReference type="SUPFAM" id="SSF55729">
    <property type="entry name" value="Acyl-CoA N-acyltransferases (Nat)"/>
    <property type="match status" value="1"/>
</dbReference>
<sequence>MIKYLNQKEKIFTKPLYKEAFFEDSDSFVNYYYEEKLKDNRILADIEGESVRSMIMLNPYKISVFNKIYNLDYIVAVATGKEFKRQGYMRSLLNKALCDMNVEGIPFTYLIPANKDYYLPFDFAFVADKNEYIENFSGFNKQVIKEDGIEKEFIDRILDFINNEVSKENDVYTYRDEHYFIRELREIASEDGFINIYSDENDIVAYESFWGKKLELKERIVSSKFVKRKFGKENIMVRITDIVELLSNFRAKEPIDIIIKINDNIIGSQNGYFRIEMDERCSSVSRISDIGDKGFVEFDIIDFTGWIFGYVSDVKCSLINFLDKSTAKKTLDSINKISGIFINELV</sequence>
<proteinExistence type="predicted"/>
<evidence type="ECO:0000313" key="1">
    <source>
        <dbReference type="EMBL" id="AYB00403.1"/>
    </source>
</evidence>
<dbReference type="OrthoDB" id="2063981at2"/>
<dbReference type="Pfam" id="PF13530">
    <property type="entry name" value="SCP2_2"/>
    <property type="match status" value="1"/>
</dbReference>
<dbReference type="PANTHER" id="PTHR37817">
    <property type="entry name" value="N-ACETYLTRANSFERASE EIS"/>
    <property type="match status" value="1"/>
</dbReference>
<evidence type="ECO:0000313" key="2">
    <source>
        <dbReference type="Proteomes" id="UP000265562"/>
    </source>
</evidence>
<dbReference type="InterPro" id="IPR025559">
    <property type="entry name" value="Eis_dom"/>
</dbReference>
<organism evidence="1 2">
    <name type="scientific">Lachnoanaerobaculum umeaense</name>
    <dbReference type="NCBI Taxonomy" id="617123"/>
    <lineage>
        <taxon>Bacteria</taxon>
        <taxon>Bacillati</taxon>
        <taxon>Bacillota</taxon>
        <taxon>Clostridia</taxon>
        <taxon>Lachnospirales</taxon>
        <taxon>Lachnospiraceae</taxon>
        <taxon>Lachnoanaerobaculum</taxon>
    </lineage>
</organism>
<dbReference type="PROSITE" id="PS51186">
    <property type="entry name" value="GNAT"/>
    <property type="match status" value="1"/>
</dbReference>
<dbReference type="Gene3D" id="3.40.630.30">
    <property type="match status" value="1"/>
</dbReference>
<dbReference type="AlphaFoldDB" id="A0A385Q242"/>
<dbReference type="Proteomes" id="UP000265562">
    <property type="component" value="Chromosome"/>
</dbReference>
<name>A0A385Q242_9FIRM</name>
<dbReference type="InterPro" id="IPR051554">
    <property type="entry name" value="Acetyltransferase_Eis"/>
</dbReference>
<dbReference type="Pfam" id="PF13527">
    <property type="entry name" value="Acetyltransf_9"/>
    <property type="match status" value="1"/>
</dbReference>
<dbReference type="KEGG" id="lua:D4A81_10985"/>
<dbReference type="InterPro" id="IPR000182">
    <property type="entry name" value="GNAT_dom"/>
</dbReference>
<dbReference type="InterPro" id="IPR036527">
    <property type="entry name" value="SCP2_sterol-bd_dom_sf"/>
</dbReference>
<dbReference type="InterPro" id="IPR016181">
    <property type="entry name" value="Acyl_CoA_acyltransferase"/>
</dbReference>
<keyword evidence="1" id="KW-0808">Transferase</keyword>
<gene>
    <name evidence="1" type="ORF">D4A81_10985</name>
</gene>
<dbReference type="PANTHER" id="PTHR37817:SF1">
    <property type="entry name" value="N-ACETYLTRANSFERASE EIS"/>
    <property type="match status" value="1"/>
</dbReference>
<dbReference type="RefSeq" id="WP_111524005.1">
    <property type="nucleotide sequence ID" value="NZ_CP032364.1"/>
</dbReference>
<accession>A0A385Q242</accession>
<dbReference type="Gene3D" id="3.30.1050.10">
    <property type="entry name" value="SCP2 sterol-binding domain"/>
    <property type="match status" value="1"/>
</dbReference>